<dbReference type="RefSeq" id="WP_380119422.1">
    <property type="nucleotide sequence ID" value="NZ_JBHSIU010000041.1"/>
</dbReference>
<gene>
    <name evidence="1" type="ORF">ACFPIJ_29045</name>
</gene>
<dbReference type="Proteomes" id="UP001595912">
    <property type="component" value="Unassembled WGS sequence"/>
</dbReference>
<protein>
    <recommendedName>
        <fullName evidence="3">TetR family transcriptional regulator</fullName>
    </recommendedName>
</protein>
<dbReference type="EMBL" id="JBHSIU010000041">
    <property type="protein sequence ID" value="MFC5001870.1"/>
    <property type="molecule type" value="Genomic_DNA"/>
</dbReference>
<accession>A0ABV9W2T2</accession>
<evidence type="ECO:0000313" key="1">
    <source>
        <dbReference type="EMBL" id="MFC5001870.1"/>
    </source>
</evidence>
<evidence type="ECO:0000313" key="2">
    <source>
        <dbReference type="Proteomes" id="UP001595912"/>
    </source>
</evidence>
<comment type="caution">
    <text evidence="1">The sequence shown here is derived from an EMBL/GenBank/DDBJ whole genome shotgun (WGS) entry which is preliminary data.</text>
</comment>
<organism evidence="1 2">
    <name type="scientific">Dactylosporangium cerinum</name>
    <dbReference type="NCBI Taxonomy" id="1434730"/>
    <lineage>
        <taxon>Bacteria</taxon>
        <taxon>Bacillati</taxon>
        <taxon>Actinomycetota</taxon>
        <taxon>Actinomycetes</taxon>
        <taxon>Micromonosporales</taxon>
        <taxon>Micromonosporaceae</taxon>
        <taxon>Dactylosporangium</taxon>
    </lineage>
</organism>
<proteinExistence type="predicted"/>
<reference evidence="2" key="1">
    <citation type="journal article" date="2019" name="Int. J. Syst. Evol. Microbiol.">
        <title>The Global Catalogue of Microorganisms (GCM) 10K type strain sequencing project: providing services to taxonomists for standard genome sequencing and annotation.</title>
        <authorList>
            <consortium name="The Broad Institute Genomics Platform"/>
            <consortium name="The Broad Institute Genome Sequencing Center for Infectious Disease"/>
            <person name="Wu L."/>
            <person name="Ma J."/>
        </authorList>
    </citation>
    <scope>NUCLEOTIDE SEQUENCE [LARGE SCALE GENOMIC DNA]</scope>
    <source>
        <strain evidence="2">CGMCC 4.7152</strain>
    </source>
</reference>
<sequence length="50" mass="5318">MTQATSPGEPAPPRGRRPAQIDAVINRAFALLGAFDPAHRVLSLADLTHL</sequence>
<name>A0ABV9W2T2_9ACTN</name>
<evidence type="ECO:0008006" key="3">
    <source>
        <dbReference type="Google" id="ProtNLM"/>
    </source>
</evidence>
<keyword evidence="2" id="KW-1185">Reference proteome</keyword>